<dbReference type="GO" id="GO:0046961">
    <property type="term" value="F:proton-transporting ATPase activity, rotational mechanism"/>
    <property type="evidence" value="ECO:0007669"/>
    <property type="project" value="InterPro"/>
</dbReference>
<dbReference type="PIRSF" id="PIRSF001293">
    <property type="entry name" value="ATP6V0A1"/>
    <property type="match status" value="1"/>
</dbReference>
<gene>
    <name evidence="10" type="ORF">AYI68_g122</name>
</gene>
<keyword evidence="7 9" id="KW-0406">Ion transport</keyword>
<dbReference type="GO" id="GO:0000329">
    <property type="term" value="C:fungal-type vacuole membrane"/>
    <property type="evidence" value="ECO:0007669"/>
    <property type="project" value="TreeGrafter"/>
</dbReference>
<feature type="transmembrane region" description="Helical" evidence="9">
    <location>
        <begin position="699"/>
        <end position="718"/>
    </location>
</feature>
<feature type="transmembrane region" description="Helical" evidence="9">
    <location>
        <begin position="629"/>
        <end position="650"/>
    </location>
</feature>
<dbReference type="OrthoDB" id="10264220at2759"/>
<name>A0A1R0H983_9FUNG</name>
<dbReference type="GO" id="GO:0007035">
    <property type="term" value="P:vacuolar acidification"/>
    <property type="evidence" value="ECO:0007669"/>
    <property type="project" value="TreeGrafter"/>
</dbReference>
<evidence type="ECO:0000256" key="2">
    <source>
        <dbReference type="ARBA" id="ARBA00009904"/>
    </source>
</evidence>
<evidence type="ECO:0000256" key="6">
    <source>
        <dbReference type="ARBA" id="ARBA00022989"/>
    </source>
</evidence>
<proteinExistence type="inferred from homology"/>
<organism evidence="10 11">
    <name type="scientific">Smittium mucronatum</name>
    <dbReference type="NCBI Taxonomy" id="133383"/>
    <lineage>
        <taxon>Eukaryota</taxon>
        <taxon>Fungi</taxon>
        <taxon>Fungi incertae sedis</taxon>
        <taxon>Zoopagomycota</taxon>
        <taxon>Kickxellomycotina</taxon>
        <taxon>Harpellomycetes</taxon>
        <taxon>Harpellales</taxon>
        <taxon>Legeriomycetaceae</taxon>
        <taxon>Smittium</taxon>
    </lineage>
</organism>
<keyword evidence="6 9" id="KW-1133">Transmembrane helix</keyword>
<dbReference type="EMBL" id="LSSL01000037">
    <property type="protein sequence ID" value="OLY85683.1"/>
    <property type="molecule type" value="Genomic_DNA"/>
</dbReference>
<accession>A0A1R0H983</accession>
<feature type="transmembrane region" description="Helical" evidence="9">
    <location>
        <begin position="597"/>
        <end position="617"/>
    </location>
</feature>
<dbReference type="PANTHER" id="PTHR11629">
    <property type="entry name" value="VACUOLAR PROTON ATPASES"/>
    <property type="match status" value="1"/>
</dbReference>
<feature type="transmembrane region" description="Helical" evidence="9">
    <location>
        <begin position="474"/>
        <end position="499"/>
    </location>
</feature>
<dbReference type="Pfam" id="PF01496">
    <property type="entry name" value="V_ATPase_I"/>
    <property type="match status" value="1"/>
</dbReference>
<evidence type="ECO:0000256" key="1">
    <source>
        <dbReference type="ARBA" id="ARBA00004141"/>
    </source>
</evidence>
<dbReference type="STRING" id="133383.A0A1R0H983"/>
<evidence type="ECO:0000313" key="11">
    <source>
        <dbReference type="Proteomes" id="UP000187455"/>
    </source>
</evidence>
<dbReference type="InterPro" id="IPR002490">
    <property type="entry name" value="V-ATPase_116kDa_su"/>
</dbReference>
<dbReference type="GO" id="GO:0051117">
    <property type="term" value="F:ATPase binding"/>
    <property type="evidence" value="ECO:0007669"/>
    <property type="project" value="TreeGrafter"/>
</dbReference>
<dbReference type="PANTHER" id="PTHR11629:SF63">
    <property type="entry name" value="V-TYPE PROTON ATPASE SUBUNIT A"/>
    <property type="match status" value="1"/>
</dbReference>
<dbReference type="GO" id="GO:0000220">
    <property type="term" value="C:vacuolar proton-transporting V-type ATPase, V0 domain"/>
    <property type="evidence" value="ECO:0007669"/>
    <property type="project" value="InterPro"/>
</dbReference>
<evidence type="ECO:0000256" key="9">
    <source>
        <dbReference type="RuleBase" id="RU361189"/>
    </source>
</evidence>
<protein>
    <recommendedName>
        <fullName evidence="9">V-type proton ATPase subunit a</fullName>
    </recommendedName>
</protein>
<comment type="function">
    <text evidence="9">Essential component of the vacuolar proton pump (V-ATPase), a multimeric enzyme that catalyzes the translocation of protons across the membranes. Required for assembly and activity of the V-ATPase.</text>
</comment>
<dbReference type="AlphaFoldDB" id="A0A1R0H983"/>
<feature type="transmembrane region" description="Helical" evidence="9">
    <location>
        <begin position="869"/>
        <end position="893"/>
    </location>
</feature>
<evidence type="ECO:0000313" key="10">
    <source>
        <dbReference type="EMBL" id="OLY85683.1"/>
    </source>
</evidence>
<reference evidence="10 11" key="1">
    <citation type="journal article" date="2016" name="Mol. Biol. Evol.">
        <title>Genome-Wide Survey of Gut Fungi (Harpellales) Reveals the First Horizontally Transferred Ubiquitin Gene from a Mosquito Host.</title>
        <authorList>
            <person name="Wang Y."/>
            <person name="White M.M."/>
            <person name="Kvist S."/>
            <person name="Moncalvo J.M."/>
        </authorList>
    </citation>
    <scope>NUCLEOTIDE SEQUENCE [LARGE SCALE GENOMIC DNA]</scope>
    <source>
        <strain evidence="10 11">ALG-7-W6</strain>
    </source>
</reference>
<dbReference type="InterPro" id="IPR026028">
    <property type="entry name" value="V-type_ATPase_116kDa_su_euka"/>
</dbReference>
<keyword evidence="3 9" id="KW-0813">Transport</keyword>
<feature type="transmembrane region" description="Helical" evidence="9">
    <location>
        <begin position="519"/>
        <end position="536"/>
    </location>
</feature>
<comment type="similarity">
    <text evidence="2 9">Belongs to the V-ATPase 116 kDa subunit family.</text>
</comment>
<keyword evidence="5 9" id="KW-0375">Hydrogen ion transport</keyword>
<evidence type="ECO:0000256" key="3">
    <source>
        <dbReference type="ARBA" id="ARBA00022448"/>
    </source>
</evidence>
<evidence type="ECO:0000256" key="4">
    <source>
        <dbReference type="ARBA" id="ARBA00022692"/>
    </source>
</evidence>
<sequence length="921" mass="105443">MSFVQIYIPVEISRFAVNELGELGIIQFKDLNQDVNAFQRTFVQDIRRFDEIERKLRYFSSEIEKESIPMHLGIDENFVSRSRGPQEIEDMEDEINECEARVKRFNQAFYDLKGRWIDLVLHGLALYEVSRIFERITMRISVSHHRSVTSRNHALPTHINGDVLLQELSSPARNEHRSFDNEEGALLAVSNHSEQTIDDEPPVARRMNSIGSIEDLNFSSQDVGNYGETGSRMTANDINFGFVAGVVRRDRLVTMEKVLWRMLRGNIYMEYVDLEIDENDKLSGVDIDDMSLFVVFVHGELLQNRVSKISESFGATIYQVNNNSEQRNEDLIEILSQKNDIKTVLQFNKEASKNELSSVALRLPTWSIVTKKEKSIYYVMNLFNYDERRRCLVAEGWCPTRDLGKINVALRNATTQSGSNTSAVVYEIPTSNEPPSYLRTNKFTIGFQNIIDSYGVPKYGEVNPGLFTTVTFPFMFAIMFGDLGHGFLMTLAAIIMVLYENRLSKIKSEEFEMLFSGRYMVLMMGIFSMLVGFIYNDVFSRAMHIFPYGWSWPTDRKPGQLVSATQVKGRVYPFGMDPTWHHSDNALLFSNSYKMKMSILIGVAHMLFGMSLQVFNARHFRKAVNIIHVFLPQIIFFLSIFGYLCLTIVYKWCIDWYAVDSNGKFVNISPPSLLNMLIYMFLSPGSVEPQDQLYPGQGIIQAALLLTAVVCVPWMLLAKPLILRAEHKKILSEGYGELLSTEPERISMESTNSELNIQHSTNQEFDQRNPSITSSFHMENAGLGVLLNENSQTEIATQGFDFGDIMVNSTIHTIEFCLSGISHTASYLRLWALSLAHAQLSEVLWTMTIQTTFLMDDGPFKPFAICFAFYMWFSLTVFILLIMEGLSAFLHALRLHWVEFNNKFYDGSGEQFTPFSYKAME</sequence>
<keyword evidence="8 9" id="KW-0472">Membrane</keyword>
<comment type="subcellular location">
    <subcellularLocation>
        <location evidence="1">Membrane</location>
        <topology evidence="1">Multi-pass membrane protein</topology>
    </subcellularLocation>
</comment>
<comment type="caution">
    <text evidence="10">The sequence shown here is derived from an EMBL/GenBank/DDBJ whole genome shotgun (WGS) entry which is preliminary data.</text>
</comment>
<keyword evidence="4 9" id="KW-0812">Transmembrane</keyword>
<dbReference type="Proteomes" id="UP000187455">
    <property type="component" value="Unassembled WGS sequence"/>
</dbReference>
<evidence type="ECO:0000256" key="5">
    <source>
        <dbReference type="ARBA" id="ARBA00022781"/>
    </source>
</evidence>
<evidence type="ECO:0000256" key="8">
    <source>
        <dbReference type="ARBA" id="ARBA00023136"/>
    </source>
</evidence>
<evidence type="ECO:0000256" key="7">
    <source>
        <dbReference type="ARBA" id="ARBA00023065"/>
    </source>
</evidence>
<keyword evidence="11" id="KW-1185">Reference proteome</keyword>